<evidence type="ECO:0000313" key="2">
    <source>
        <dbReference type="EMBL" id="MPC49799.1"/>
    </source>
</evidence>
<feature type="compositionally biased region" description="Gly residues" evidence="1">
    <location>
        <begin position="7"/>
        <end position="20"/>
    </location>
</feature>
<dbReference type="AlphaFoldDB" id="A0A5B7FX64"/>
<name>A0A5B7FX64_PORTR</name>
<evidence type="ECO:0000313" key="3">
    <source>
        <dbReference type="Proteomes" id="UP000324222"/>
    </source>
</evidence>
<feature type="region of interest" description="Disordered" evidence="1">
    <location>
        <begin position="1"/>
        <end position="37"/>
    </location>
</feature>
<keyword evidence="3" id="KW-1185">Reference proteome</keyword>
<dbReference type="Proteomes" id="UP000324222">
    <property type="component" value="Unassembled WGS sequence"/>
</dbReference>
<dbReference type="EMBL" id="VSRR010009099">
    <property type="protein sequence ID" value="MPC49799.1"/>
    <property type="molecule type" value="Genomic_DNA"/>
</dbReference>
<reference evidence="2 3" key="1">
    <citation type="submission" date="2019-05" db="EMBL/GenBank/DDBJ databases">
        <title>Another draft genome of Portunus trituberculatus and its Hox gene families provides insights of decapod evolution.</title>
        <authorList>
            <person name="Jeong J.-H."/>
            <person name="Song I."/>
            <person name="Kim S."/>
            <person name="Choi T."/>
            <person name="Kim D."/>
            <person name="Ryu S."/>
            <person name="Kim W."/>
        </authorList>
    </citation>
    <scope>NUCLEOTIDE SEQUENCE [LARGE SCALE GENOMIC DNA]</scope>
    <source>
        <tissue evidence="2">Muscle</tissue>
    </source>
</reference>
<evidence type="ECO:0000256" key="1">
    <source>
        <dbReference type="SAM" id="MobiDB-lite"/>
    </source>
</evidence>
<accession>A0A5B7FX64</accession>
<protein>
    <submittedName>
        <fullName evidence="2">Uncharacterized protein</fullName>
    </submittedName>
</protein>
<comment type="caution">
    <text evidence="2">The sequence shown here is derived from an EMBL/GenBank/DDBJ whole genome shotgun (WGS) entry which is preliminary data.</text>
</comment>
<gene>
    <name evidence="2" type="ORF">E2C01_043613</name>
</gene>
<sequence>MGDSGRRGGAGGEARGGGMEGGERRVRGHPPPSPHYKNYPSCSILFTHAPPVTHTHTHTATSTLPPGAVCASPGWCCCRRRRRRRLRKQV</sequence>
<proteinExistence type="predicted"/>
<organism evidence="2 3">
    <name type="scientific">Portunus trituberculatus</name>
    <name type="common">Swimming crab</name>
    <name type="synonym">Neptunus trituberculatus</name>
    <dbReference type="NCBI Taxonomy" id="210409"/>
    <lineage>
        <taxon>Eukaryota</taxon>
        <taxon>Metazoa</taxon>
        <taxon>Ecdysozoa</taxon>
        <taxon>Arthropoda</taxon>
        <taxon>Crustacea</taxon>
        <taxon>Multicrustacea</taxon>
        <taxon>Malacostraca</taxon>
        <taxon>Eumalacostraca</taxon>
        <taxon>Eucarida</taxon>
        <taxon>Decapoda</taxon>
        <taxon>Pleocyemata</taxon>
        <taxon>Brachyura</taxon>
        <taxon>Eubrachyura</taxon>
        <taxon>Portunoidea</taxon>
        <taxon>Portunidae</taxon>
        <taxon>Portuninae</taxon>
        <taxon>Portunus</taxon>
    </lineage>
</organism>